<protein>
    <submittedName>
        <fullName evidence="1">Uncharacterized protein</fullName>
    </submittedName>
</protein>
<reference evidence="1" key="1">
    <citation type="journal article" date="2020" name="Stud. Mycol.">
        <title>101 Dothideomycetes genomes: a test case for predicting lifestyles and emergence of pathogens.</title>
        <authorList>
            <person name="Haridas S."/>
            <person name="Albert R."/>
            <person name="Binder M."/>
            <person name="Bloem J."/>
            <person name="Labutti K."/>
            <person name="Salamov A."/>
            <person name="Andreopoulos B."/>
            <person name="Baker S."/>
            <person name="Barry K."/>
            <person name="Bills G."/>
            <person name="Bluhm B."/>
            <person name="Cannon C."/>
            <person name="Castanera R."/>
            <person name="Culley D."/>
            <person name="Daum C."/>
            <person name="Ezra D."/>
            <person name="Gonzalez J."/>
            <person name="Henrissat B."/>
            <person name="Kuo A."/>
            <person name="Liang C."/>
            <person name="Lipzen A."/>
            <person name="Lutzoni F."/>
            <person name="Magnuson J."/>
            <person name="Mondo S."/>
            <person name="Nolan M."/>
            <person name="Ohm R."/>
            <person name="Pangilinan J."/>
            <person name="Park H.-J."/>
            <person name="Ramirez L."/>
            <person name="Alfaro M."/>
            <person name="Sun H."/>
            <person name="Tritt A."/>
            <person name="Yoshinaga Y."/>
            <person name="Zwiers L.-H."/>
            <person name="Turgeon B."/>
            <person name="Goodwin S."/>
            <person name="Spatafora J."/>
            <person name="Crous P."/>
            <person name="Grigoriev I."/>
        </authorList>
    </citation>
    <scope>NUCLEOTIDE SEQUENCE</scope>
    <source>
        <strain evidence="1">CBS 473.64</strain>
    </source>
</reference>
<dbReference type="Proteomes" id="UP000799753">
    <property type="component" value="Unassembled WGS sequence"/>
</dbReference>
<sequence>MPIAFDTHKALSLSLVSSTICATRNSHNMFAPLHETPMRPIGAKIPGSVKLVRQQRMWLVGWRPRNGADVPRIRKQRTYFVDSEARDAYVDYLD</sequence>
<evidence type="ECO:0000313" key="1">
    <source>
        <dbReference type="EMBL" id="KAF2634369.1"/>
    </source>
</evidence>
<gene>
    <name evidence="1" type="ORF">P280DRAFT_474680</name>
</gene>
<accession>A0A6A6RG02</accession>
<proteinExistence type="predicted"/>
<dbReference type="AlphaFoldDB" id="A0A6A6RG02"/>
<name>A0A6A6RG02_9PLEO</name>
<evidence type="ECO:0000313" key="2">
    <source>
        <dbReference type="Proteomes" id="UP000799753"/>
    </source>
</evidence>
<organism evidence="1 2">
    <name type="scientific">Massarina eburnea CBS 473.64</name>
    <dbReference type="NCBI Taxonomy" id="1395130"/>
    <lineage>
        <taxon>Eukaryota</taxon>
        <taxon>Fungi</taxon>
        <taxon>Dikarya</taxon>
        <taxon>Ascomycota</taxon>
        <taxon>Pezizomycotina</taxon>
        <taxon>Dothideomycetes</taxon>
        <taxon>Pleosporomycetidae</taxon>
        <taxon>Pleosporales</taxon>
        <taxon>Massarineae</taxon>
        <taxon>Massarinaceae</taxon>
        <taxon>Massarina</taxon>
    </lineage>
</organism>
<keyword evidence="2" id="KW-1185">Reference proteome</keyword>
<dbReference type="EMBL" id="MU006834">
    <property type="protein sequence ID" value="KAF2634369.1"/>
    <property type="molecule type" value="Genomic_DNA"/>
</dbReference>